<dbReference type="Gene3D" id="3.30.240.20">
    <property type="entry name" value="bsu07140 like domains"/>
    <property type="match status" value="2"/>
</dbReference>
<accession>A0A3T0I3K9</accession>
<comment type="similarity">
    <text evidence="2">Belongs to the UPF0702 family.</text>
</comment>
<dbReference type="RefSeq" id="WP_127488566.1">
    <property type="nucleotide sequence ID" value="NZ_CP022572.1"/>
</dbReference>
<keyword evidence="5 7" id="KW-1133">Transmembrane helix</keyword>
<dbReference type="EMBL" id="CP022572">
    <property type="protein sequence ID" value="AZU63897.1"/>
    <property type="molecule type" value="Genomic_DNA"/>
</dbReference>
<dbReference type="AlphaFoldDB" id="A0A3T0I3K9"/>
<dbReference type="GO" id="GO:0005886">
    <property type="term" value="C:plasma membrane"/>
    <property type="evidence" value="ECO:0007669"/>
    <property type="project" value="UniProtKB-SubCell"/>
</dbReference>
<keyword evidence="4 7" id="KW-0812">Transmembrane</keyword>
<organism evidence="9 10">
    <name type="scientific">Neobacillus mesonae</name>
    <dbReference type="NCBI Taxonomy" id="1193713"/>
    <lineage>
        <taxon>Bacteria</taxon>
        <taxon>Bacillati</taxon>
        <taxon>Bacillota</taxon>
        <taxon>Bacilli</taxon>
        <taxon>Bacillales</taxon>
        <taxon>Bacillaceae</taxon>
        <taxon>Neobacillus</taxon>
    </lineage>
</organism>
<keyword evidence="10" id="KW-1185">Reference proteome</keyword>
<feature type="domain" description="YetF C-terminal" evidence="8">
    <location>
        <begin position="77"/>
        <end position="204"/>
    </location>
</feature>
<sequence>MELIYRAVVVFLVGFLFLRLTGKKAVAEMHSFDLLYIFVLTNIISTPVEVENLGKAIIYSAITVIIYKIIVRLSLHNKLRWLLYGSPTVLIRNGDIDRKGLKKARMPINELLAHLRVKGFTDTQNIAIAVMEETGEISVIPKAEYRPVQPKDLKLKVKKEYLPIPLIMDGQIISHNLKYLGLDIEWLMKEVKKKGEKVEDIMLAVFLENRKLFIDNNKIQHNNNDPNYYKPGKDN</sequence>
<keyword evidence="6 7" id="KW-0472">Membrane</keyword>
<evidence type="ECO:0000256" key="6">
    <source>
        <dbReference type="ARBA" id="ARBA00023136"/>
    </source>
</evidence>
<dbReference type="STRING" id="1193713.GCA_001636315_01512"/>
<evidence type="ECO:0000256" key="2">
    <source>
        <dbReference type="ARBA" id="ARBA00006448"/>
    </source>
</evidence>
<name>A0A3T0I3K9_9BACI</name>
<dbReference type="Proteomes" id="UP000282892">
    <property type="component" value="Chromosome"/>
</dbReference>
<evidence type="ECO:0000256" key="4">
    <source>
        <dbReference type="ARBA" id="ARBA00022692"/>
    </source>
</evidence>
<gene>
    <name evidence="9" type="ORF">CHR53_23060</name>
</gene>
<dbReference type="InterPro" id="IPR007353">
    <property type="entry name" value="DUF421"/>
</dbReference>
<dbReference type="PANTHER" id="PTHR34582">
    <property type="entry name" value="UPF0702 TRANSMEMBRANE PROTEIN YCAP"/>
    <property type="match status" value="1"/>
</dbReference>
<evidence type="ECO:0000256" key="1">
    <source>
        <dbReference type="ARBA" id="ARBA00004651"/>
    </source>
</evidence>
<dbReference type="KEGG" id="nmk:CHR53_23060"/>
<evidence type="ECO:0000256" key="3">
    <source>
        <dbReference type="ARBA" id="ARBA00022475"/>
    </source>
</evidence>
<dbReference type="InterPro" id="IPR023090">
    <property type="entry name" value="UPF0702_alpha/beta_dom_sf"/>
</dbReference>
<evidence type="ECO:0000313" key="9">
    <source>
        <dbReference type="EMBL" id="AZU63897.1"/>
    </source>
</evidence>
<dbReference type="OrthoDB" id="9778331at2"/>
<comment type="subcellular location">
    <subcellularLocation>
        <location evidence="1">Cell membrane</location>
        <topology evidence="1">Multi-pass membrane protein</topology>
    </subcellularLocation>
</comment>
<keyword evidence="3" id="KW-1003">Cell membrane</keyword>
<protein>
    <recommendedName>
        <fullName evidence="8">YetF C-terminal domain-containing protein</fullName>
    </recommendedName>
</protein>
<proteinExistence type="inferred from homology"/>
<evidence type="ECO:0000256" key="7">
    <source>
        <dbReference type="SAM" id="Phobius"/>
    </source>
</evidence>
<evidence type="ECO:0000256" key="5">
    <source>
        <dbReference type="ARBA" id="ARBA00022989"/>
    </source>
</evidence>
<evidence type="ECO:0000313" key="10">
    <source>
        <dbReference type="Proteomes" id="UP000282892"/>
    </source>
</evidence>
<dbReference type="Pfam" id="PF04239">
    <property type="entry name" value="DUF421"/>
    <property type="match status" value="1"/>
</dbReference>
<reference evidence="9 10" key="1">
    <citation type="submission" date="2017-07" db="EMBL/GenBank/DDBJ databases">
        <title>The complete genome sequence of Bacillus mesonae strain H20-5, an efficient strain improving plant abiotic stress resistance.</title>
        <authorList>
            <person name="Kim S.Y."/>
            <person name="Song H."/>
            <person name="Sang M.K."/>
            <person name="Weon H.-Y."/>
            <person name="Song J."/>
        </authorList>
    </citation>
    <scope>NUCLEOTIDE SEQUENCE [LARGE SCALE GENOMIC DNA]</scope>
    <source>
        <strain evidence="9 10">H20-5</strain>
    </source>
</reference>
<feature type="transmembrane region" description="Helical" evidence="7">
    <location>
        <begin position="56"/>
        <end position="75"/>
    </location>
</feature>
<dbReference type="PANTHER" id="PTHR34582:SF6">
    <property type="entry name" value="UPF0702 TRANSMEMBRANE PROTEIN YCAP"/>
    <property type="match status" value="1"/>
</dbReference>
<evidence type="ECO:0000259" key="8">
    <source>
        <dbReference type="Pfam" id="PF04239"/>
    </source>
</evidence>